<dbReference type="Pfam" id="PF02915">
    <property type="entry name" value="Rubrerythrin"/>
    <property type="match status" value="1"/>
</dbReference>
<dbReference type="AlphaFoldDB" id="I3DTF5"/>
<protein>
    <recommendedName>
        <fullName evidence="1">Rubrerythrin diiron-binding domain-containing protein</fullName>
    </recommendedName>
</protein>
<dbReference type="Gene3D" id="1.20.120.660">
    <property type="entry name" value="IL-4 antagonist (De novo design) like domain"/>
    <property type="match status" value="1"/>
</dbReference>
<dbReference type="InterPro" id="IPR003251">
    <property type="entry name" value="Rr_diiron-bd_dom"/>
</dbReference>
<dbReference type="GO" id="GO:0016491">
    <property type="term" value="F:oxidoreductase activity"/>
    <property type="evidence" value="ECO:0007669"/>
    <property type="project" value="InterPro"/>
</dbReference>
<keyword evidence="2" id="KW-0614">Plasmid</keyword>
<gene>
    <name evidence="2" type="ORF">BMMGA3_16990</name>
</gene>
<reference evidence="2 3" key="1">
    <citation type="journal article" date="2015" name="BMC Genomics">
        <title>Transcriptome analysis of thermophilic methylotrophic Bacillus methanolicus MGA3 using RNA-sequencing provides detailed insights into its previously uncharted transcriptional landscape.</title>
        <authorList>
            <person name="Irla M."/>
            <person name="Neshat A."/>
            <person name="Brautaset T."/>
            <person name="Ruckert C."/>
            <person name="Kalinowski J."/>
            <person name="Wendisch V.F."/>
        </authorList>
    </citation>
    <scope>NUCLEOTIDE SEQUENCE [LARGE SCALE GENOMIC DNA]</scope>
    <source>
        <strain evidence="3">MGA3 / ATCC 53907</strain>
        <plasmid evidence="3">Plasmid pBM69</plasmid>
    </source>
</reference>
<feature type="domain" description="Rubrerythrin diiron-binding" evidence="1">
    <location>
        <begin position="28"/>
        <end position="142"/>
    </location>
</feature>
<organism evidence="2 3">
    <name type="scientific">Bacillus methanolicus (strain MGA3 / ATCC 53907)</name>
    <dbReference type="NCBI Taxonomy" id="796606"/>
    <lineage>
        <taxon>Bacteria</taxon>
        <taxon>Bacillati</taxon>
        <taxon>Bacillota</taxon>
        <taxon>Bacilli</taxon>
        <taxon>Bacillales</taxon>
        <taxon>Bacillaceae</taxon>
        <taxon>Bacillus</taxon>
    </lineage>
</organism>
<dbReference type="Proteomes" id="UP000027602">
    <property type="component" value="Plasmid pBM69"/>
</dbReference>
<name>I3DTF5_BACMM</name>
<geneLocation type="plasmid" evidence="2 3">
    <name>pBM69</name>
</geneLocation>
<proteinExistence type="predicted"/>
<sequence length="151" mass="18129">MYYYLNNYSLNNYNLTYRQNDKLVSDIEKAINGEYSAINCYAKLANLTSNENQRKQILEIRQDEKRHFQQFRQIYVSLTGNQPQPKITEECHDVYLNGLELALQDEQRTVDFYLEIADETTNQYIKEVFRRAAADEQNHAVWFLYYFLKAR</sequence>
<dbReference type="OrthoDB" id="573482at2"/>
<dbReference type="SUPFAM" id="SSF47240">
    <property type="entry name" value="Ferritin-like"/>
    <property type="match status" value="1"/>
</dbReference>
<dbReference type="Gene3D" id="1.20.5.420">
    <property type="entry name" value="Immunoglobulin FC, subunit C"/>
    <property type="match status" value="1"/>
</dbReference>
<evidence type="ECO:0000313" key="3">
    <source>
        <dbReference type="Proteomes" id="UP000027602"/>
    </source>
</evidence>
<dbReference type="CDD" id="cd00657">
    <property type="entry name" value="Ferritin_like"/>
    <property type="match status" value="1"/>
</dbReference>
<dbReference type="EMBL" id="CP007740">
    <property type="protein sequence ID" value="AIE61747.1"/>
    <property type="molecule type" value="Genomic_DNA"/>
</dbReference>
<accession>I3DTF5</accession>
<keyword evidence="3" id="KW-1185">Reference proteome</keyword>
<dbReference type="GO" id="GO:0046872">
    <property type="term" value="F:metal ion binding"/>
    <property type="evidence" value="ECO:0007669"/>
    <property type="project" value="InterPro"/>
</dbReference>
<dbReference type="KEGG" id="bmet:BMMGA3_16990"/>
<dbReference type="InterPro" id="IPR009078">
    <property type="entry name" value="Ferritin-like_SF"/>
</dbReference>
<evidence type="ECO:0000259" key="1">
    <source>
        <dbReference type="Pfam" id="PF02915"/>
    </source>
</evidence>
<dbReference type="eggNOG" id="COG1633">
    <property type="taxonomic scope" value="Bacteria"/>
</dbReference>
<dbReference type="HOGENOM" id="CLU_117545_1_0_9"/>
<evidence type="ECO:0000313" key="2">
    <source>
        <dbReference type="EMBL" id="AIE61747.1"/>
    </source>
</evidence>
<dbReference type="RefSeq" id="WP_003349856.1">
    <property type="nucleotide sequence ID" value="NZ_ADWW01000012.1"/>
</dbReference>